<accession>A0ABT1MHM3</accession>
<reference evidence="1 2" key="1">
    <citation type="submission" date="2022-07" db="EMBL/GenBank/DDBJ databases">
        <title>Fecal culturing of patients with breast cancer.</title>
        <authorList>
            <person name="Teng N.M.Y."/>
            <person name="Kiu R."/>
            <person name="Evans R."/>
            <person name="Baker D.J."/>
            <person name="Zenner C."/>
            <person name="Robinson S.D."/>
            <person name="Hall L.J."/>
        </authorList>
    </citation>
    <scope>NUCLEOTIDE SEQUENCE [LARGE SCALE GENOMIC DNA]</scope>
    <source>
        <strain evidence="1 2">LH1063</strain>
    </source>
</reference>
<proteinExistence type="predicted"/>
<protein>
    <recommendedName>
        <fullName evidence="3">MORN repeat protein</fullName>
    </recommendedName>
</protein>
<evidence type="ECO:0000313" key="2">
    <source>
        <dbReference type="Proteomes" id="UP001205603"/>
    </source>
</evidence>
<sequence length="113" mass="12642">MVSTFGNAMKLKDSYNLDIYKGFLTGNFKIEYKGITYTGKVVNGILKSCDYQTNNGFHGKLTSNPSSKSISITEINNGNRTFEFDSSIELPSIIATMPMFRFPLIGNKSLLYM</sequence>
<name>A0ABT1MHM3_9BACT</name>
<gene>
    <name evidence="1" type="ORF">NMU02_08555</name>
</gene>
<dbReference type="RefSeq" id="WP_255027397.1">
    <property type="nucleotide sequence ID" value="NZ_JANDHW010000007.1"/>
</dbReference>
<evidence type="ECO:0000313" key="1">
    <source>
        <dbReference type="EMBL" id="MCP9612139.1"/>
    </source>
</evidence>
<comment type="caution">
    <text evidence="1">The sequence shown here is derived from an EMBL/GenBank/DDBJ whole genome shotgun (WGS) entry which is preliminary data.</text>
</comment>
<keyword evidence="2" id="KW-1185">Reference proteome</keyword>
<dbReference type="Proteomes" id="UP001205603">
    <property type="component" value="Unassembled WGS sequence"/>
</dbReference>
<organism evidence="1 2">
    <name type="scientific">Coprobacter tertius</name>
    <dbReference type="NCBI Taxonomy" id="2944915"/>
    <lineage>
        <taxon>Bacteria</taxon>
        <taxon>Pseudomonadati</taxon>
        <taxon>Bacteroidota</taxon>
        <taxon>Bacteroidia</taxon>
        <taxon>Bacteroidales</taxon>
        <taxon>Barnesiellaceae</taxon>
        <taxon>Coprobacter</taxon>
    </lineage>
</organism>
<dbReference type="EMBL" id="JANDHW010000007">
    <property type="protein sequence ID" value="MCP9612139.1"/>
    <property type="molecule type" value="Genomic_DNA"/>
</dbReference>
<evidence type="ECO:0008006" key="3">
    <source>
        <dbReference type="Google" id="ProtNLM"/>
    </source>
</evidence>